<protein>
    <submittedName>
        <fullName evidence="5">Thioredoxin</fullName>
    </submittedName>
</protein>
<proteinExistence type="predicted"/>
<organism evidence="5 6">
    <name type="scientific">Cellulophaga fucicola</name>
    <dbReference type="NCBI Taxonomy" id="76595"/>
    <lineage>
        <taxon>Bacteria</taxon>
        <taxon>Pseudomonadati</taxon>
        <taxon>Bacteroidota</taxon>
        <taxon>Flavobacteriia</taxon>
        <taxon>Flavobacteriales</taxon>
        <taxon>Flavobacteriaceae</taxon>
        <taxon>Cellulophaga</taxon>
    </lineage>
</organism>
<name>A0A1K1PN04_9FLAO</name>
<dbReference type="PROSITE" id="PS51352">
    <property type="entry name" value="THIOREDOXIN_2"/>
    <property type="match status" value="1"/>
</dbReference>
<dbReference type="PROSITE" id="PS00194">
    <property type="entry name" value="THIOREDOXIN_1"/>
    <property type="match status" value="1"/>
</dbReference>
<dbReference type="RefSeq" id="WP_072303655.1">
    <property type="nucleotide sequence ID" value="NZ_FPIY01000002.1"/>
</dbReference>
<dbReference type="InterPro" id="IPR036249">
    <property type="entry name" value="Thioredoxin-like_sf"/>
</dbReference>
<dbReference type="PANTHER" id="PTHR15337:SF11">
    <property type="entry name" value="THIOREDOXIN DOMAIN-CONTAINING PROTEIN"/>
    <property type="match status" value="1"/>
</dbReference>
<dbReference type="PANTHER" id="PTHR15337">
    <property type="entry name" value="ANTERIOR GRADIENT PROTEIN-RELATED"/>
    <property type="match status" value="1"/>
</dbReference>
<keyword evidence="2" id="KW-0676">Redox-active center</keyword>
<dbReference type="STRING" id="76595.SAMN05660313_02033"/>
<dbReference type="InterPro" id="IPR017937">
    <property type="entry name" value="Thioredoxin_CS"/>
</dbReference>
<evidence type="ECO:0000313" key="5">
    <source>
        <dbReference type="EMBL" id="SFW49064.1"/>
    </source>
</evidence>
<feature type="domain" description="Thioredoxin" evidence="4">
    <location>
        <begin position="6"/>
        <end position="165"/>
    </location>
</feature>
<feature type="chain" id="PRO_5011955973" evidence="3">
    <location>
        <begin position="20"/>
        <end position="401"/>
    </location>
</feature>
<evidence type="ECO:0000313" key="6">
    <source>
        <dbReference type="Proteomes" id="UP000183257"/>
    </source>
</evidence>
<accession>A0A1K1PN04</accession>
<dbReference type="OrthoDB" id="9811036at2"/>
<sequence>MKKTTILVLFNLITFTVFSQGIDFEHGTLQETLDKAKKENKLVFIDCYTTWCGPCKWMSKETFPQKEVGDYFNEQFVNLKLDCEKGEGIAIAKKYGVQAYPTLLFLDTNGDVLHTMVGGKAAADLLEGAKNAVDPNKRSSNIAEKYNKGERDVDFVLSYIKSLDEAYNREKSAEVSKELLASLPIEKFANKEMFNVVANANVAYGSKDYKYVLQHKDQLLAKVDSTQYFSVLNGAIARHLNKTASTCTSIEELNAEIELCKKDNVSKYQSDLEKRLVSSFYLSQKEFDKWFDLKLEEAETLKGEPSYMYKLHDIGNEVYANPKFNGFKEPLDRALQLGHTMIADNDGLIMGNLLLSKLYLKAGNKEKALKHFNIFFETNEKAGGLNDHPSVTSIKNGIDNL</sequence>
<dbReference type="Gene3D" id="3.40.30.10">
    <property type="entry name" value="Glutaredoxin"/>
    <property type="match status" value="1"/>
</dbReference>
<dbReference type="AlphaFoldDB" id="A0A1K1PN04"/>
<dbReference type="SUPFAM" id="SSF52833">
    <property type="entry name" value="Thioredoxin-like"/>
    <property type="match status" value="1"/>
</dbReference>
<dbReference type="Proteomes" id="UP000183257">
    <property type="component" value="Unassembled WGS sequence"/>
</dbReference>
<dbReference type="EMBL" id="FPIY01000002">
    <property type="protein sequence ID" value="SFW49064.1"/>
    <property type="molecule type" value="Genomic_DNA"/>
</dbReference>
<keyword evidence="6" id="KW-1185">Reference proteome</keyword>
<evidence type="ECO:0000256" key="1">
    <source>
        <dbReference type="ARBA" id="ARBA00022729"/>
    </source>
</evidence>
<dbReference type="InterPro" id="IPR051099">
    <property type="entry name" value="AGR/TXD"/>
</dbReference>
<dbReference type="Pfam" id="PF00085">
    <property type="entry name" value="Thioredoxin"/>
    <property type="match status" value="1"/>
</dbReference>
<feature type="signal peptide" evidence="3">
    <location>
        <begin position="1"/>
        <end position="19"/>
    </location>
</feature>
<evidence type="ECO:0000256" key="3">
    <source>
        <dbReference type="SAM" id="SignalP"/>
    </source>
</evidence>
<gene>
    <name evidence="5" type="ORF">SAMN05660313_02033</name>
</gene>
<evidence type="ECO:0000256" key="2">
    <source>
        <dbReference type="ARBA" id="ARBA00023284"/>
    </source>
</evidence>
<reference evidence="6" key="1">
    <citation type="submission" date="2016-11" db="EMBL/GenBank/DDBJ databases">
        <authorList>
            <person name="Varghese N."/>
            <person name="Submissions S."/>
        </authorList>
    </citation>
    <scope>NUCLEOTIDE SEQUENCE [LARGE SCALE GENOMIC DNA]</scope>
    <source>
        <strain evidence="6">DSM 24786</strain>
    </source>
</reference>
<dbReference type="InterPro" id="IPR013766">
    <property type="entry name" value="Thioredoxin_domain"/>
</dbReference>
<keyword evidence="1 3" id="KW-0732">Signal</keyword>
<evidence type="ECO:0000259" key="4">
    <source>
        <dbReference type="PROSITE" id="PS51352"/>
    </source>
</evidence>
<dbReference type="CDD" id="cd02947">
    <property type="entry name" value="TRX_family"/>
    <property type="match status" value="1"/>
</dbReference>